<dbReference type="Proteomes" id="UP000004349">
    <property type="component" value="Unassembled WGS sequence"/>
</dbReference>
<organism evidence="1 2">
    <name type="scientific">Vibrio scophthalmi LMG 19158</name>
    <dbReference type="NCBI Taxonomy" id="870967"/>
    <lineage>
        <taxon>Bacteria</taxon>
        <taxon>Pseudomonadati</taxon>
        <taxon>Pseudomonadota</taxon>
        <taxon>Gammaproteobacteria</taxon>
        <taxon>Vibrionales</taxon>
        <taxon>Vibrionaceae</taxon>
        <taxon>Vibrio</taxon>
    </lineage>
</organism>
<dbReference type="AlphaFoldDB" id="F9RLT3"/>
<proteinExistence type="predicted"/>
<reference evidence="1 2" key="1">
    <citation type="journal article" date="2012" name="Int. J. Syst. Evol. Microbiol.">
        <title>Vibrio caribbeanicus sp. nov., isolated from the marine sponge Scleritoderma cyanea.</title>
        <authorList>
            <person name="Hoffmann M."/>
            <person name="Monday S.R."/>
            <person name="Allard M.W."/>
            <person name="Strain E.A."/>
            <person name="Whittaker P."/>
            <person name="Naum M."/>
            <person name="McCarthy P.J."/>
            <person name="Lopez J.V."/>
            <person name="Fischer M."/>
            <person name="Brown E.W."/>
        </authorList>
    </citation>
    <scope>NUCLEOTIDE SEQUENCE [LARGE SCALE GENOMIC DNA]</scope>
    <source>
        <strain evidence="1 2">LMG 19158</strain>
    </source>
</reference>
<evidence type="ECO:0000313" key="2">
    <source>
        <dbReference type="Proteomes" id="UP000004349"/>
    </source>
</evidence>
<gene>
    <name evidence="1" type="ORF">VIS19158_02139</name>
</gene>
<sequence>QKKVSTKQSAPTCYRFNEYDKAEISLAVANAQLTTVTRGTPAKLLRALVRINNSGEIDQAILSQMIDSL</sequence>
<evidence type="ECO:0000313" key="1">
    <source>
        <dbReference type="EMBL" id="EGU38769.1"/>
    </source>
</evidence>
<protein>
    <submittedName>
        <fullName evidence="1">Uncharacterized protein</fullName>
    </submittedName>
</protein>
<comment type="caution">
    <text evidence="1">The sequence shown here is derived from an EMBL/GenBank/DDBJ whole genome shotgun (WGS) entry which is preliminary data.</text>
</comment>
<name>F9RLT3_9VIBR</name>
<dbReference type="RefSeq" id="WP_005594321.1">
    <property type="nucleotide sequence ID" value="NZ_AFWE01000077.1"/>
</dbReference>
<dbReference type="EMBL" id="AFWE01000077">
    <property type="protein sequence ID" value="EGU38769.1"/>
    <property type="molecule type" value="Genomic_DNA"/>
</dbReference>
<accession>F9RLT3</accession>
<feature type="non-terminal residue" evidence="1">
    <location>
        <position position="1"/>
    </location>
</feature>